<dbReference type="OrthoDB" id="9760804at2"/>
<dbReference type="GO" id="GO:0008184">
    <property type="term" value="F:glycogen phosphorylase activity"/>
    <property type="evidence" value="ECO:0007669"/>
    <property type="project" value="InterPro"/>
</dbReference>
<reference evidence="2 3" key="1">
    <citation type="submission" date="2016-11" db="EMBL/GenBank/DDBJ databases">
        <authorList>
            <person name="Jaros S."/>
            <person name="Januszkiewicz K."/>
            <person name="Wedrychowicz H."/>
        </authorList>
    </citation>
    <scope>NUCLEOTIDE SEQUENCE [LARGE SCALE GENOMIC DNA]</scope>
    <source>
        <strain evidence="2 3">DSM 18119</strain>
    </source>
</reference>
<dbReference type="InterPro" id="IPR000811">
    <property type="entry name" value="Glyco_trans_35"/>
</dbReference>
<protein>
    <submittedName>
        <fullName evidence="2">Starch phosphorylase</fullName>
    </submittedName>
</protein>
<dbReference type="InterPro" id="IPR052182">
    <property type="entry name" value="Glycogen/Maltodextrin_Phosph"/>
</dbReference>
<dbReference type="PANTHER" id="PTHR42655">
    <property type="entry name" value="GLYCOGEN PHOSPHORYLASE"/>
    <property type="match status" value="1"/>
</dbReference>
<proteinExistence type="inferred from homology"/>
<accession>A0A1M5BGL2</accession>
<dbReference type="Proteomes" id="UP000184048">
    <property type="component" value="Unassembled WGS sequence"/>
</dbReference>
<dbReference type="SUPFAM" id="SSF53756">
    <property type="entry name" value="UDP-Glycosyltransferase/glycogen phosphorylase"/>
    <property type="match status" value="1"/>
</dbReference>
<dbReference type="Pfam" id="PF00343">
    <property type="entry name" value="Phosphorylase"/>
    <property type="match status" value="1"/>
</dbReference>
<comment type="similarity">
    <text evidence="1">Belongs to the glycogen phosphorylase family.</text>
</comment>
<dbReference type="EMBL" id="FQUU01000010">
    <property type="protein sequence ID" value="SHF41591.1"/>
    <property type="molecule type" value="Genomic_DNA"/>
</dbReference>
<evidence type="ECO:0000313" key="2">
    <source>
        <dbReference type="EMBL" id="SHF41591.1"/>
    </source>
</evidence>
<dbReference type="NCBIfam" id="TIGR02094">
    <property type="entry name" value="more_P_ylases"/>
    <property type="match status" value="2"/>
</dbReference>
<evidence type="ECO:0000313" key="3">
    <source>
        <dbReference type="Proteomes" id="UP000184048"/>
    </source>
</evidence>
<gene>
    <name evidence="2" type="ORF">SAMN02745131_02575</name>
</gene>
<dbReference type="GO" id="GO:0030170">
    <property type="term" value="F:pyridoxal phosphate binding"/>
    <property type="evidence" value="ECO:0007669"/>
    <property type="project" value="InterPro"/>
</dbReference>
<name>A0A1M5BGL2_9BACT</name>
<dbReference type="AlphaFoldDB" id="A0A1M5BGL2"/>
<keyword evidence="3" id="KW-1185">Reference proteome</keyword>
<dbReference type="RefSeq" id="WP_072835742.1">
    <property type="nucleotide sequence ID" value="NZ_FQUU01000010.1"/>
</dbReference>
<dbReference type="PANTHER" id="PTHR42655:SF1">
    <property type="entry name" value="GLYCOGEN PHOSPHORYLASE"/>
    <property type="match status" value="1"/>
</dbReference>
<dbReference type="GO" id="GO:0005975">
    <property type="term" value="P:carbohydrate metabolic process"/>
    <property type="evidence" value="ECO:0007669"/>
    <property type="project" value="InterPro"/>
</dbReference>
<sequence>MDFRSFKVPYPVDDRYSKRVAYFSMEFAIHQPLKIYSGGLGFLSGSHLRSAYELRQNLIAVGILWKYGYYDQARNQDQTLQVTWMEKQYSFLEDTGIKFEVTIHEHPVWVKVMYLPPNTFNSAPLFLMTTDIPENDYISQTITHRLYDANVATKVAQFILLGVGGAKLLDEIGFNPEVYHLNEAHGLSAAFYLYQKFGRKKEEVKKRLVFTTHTPEEAGNEKHDIYLCHKMSYFCGLTVDEVKELTGMPDDQFNHSLAALRFARIANGVSQLHGVVSRHMWEKYENICPIIAITNAQNWRYWSDKLLYRSGEEGHDLIFDDRKKWMKKRAFEIVADQTGKIFNPNVFTIVWARRFAGYKRAGLISTDKERFEALLSNTKYPVQIIWAGKPYPVDYPAISEFNHLVHLSKSYKNVAVLIGYELGLSKRLKQAADCWLNNPRVPREASGTSGMTAAMNGAVNFSTNDGWIPEFVHHGNNGFVVPPVDYTGMTVQDQDQYDLDQLYEILNKEMLPLYYDNHNTWRQIVKNGMRDVQIQFDSNRMAEEYYDLLYKKEYVAARKGVVADDMAH</sequence>
<organism evidence="2 3">
    <name type="scientific">Flavisolibacter ginsengisoli DSM 18119</name>
    <dbReference type="NCBI Taxonomy" id="1121884"/>
    <lineage>
        <taxon>Bacteria</taxon>
        <taxon>Pseudomonadati</taxon>
        <taxon>Bacteroidota</taxon>
        <taxon>Chitinophagia</taxon>
        <taxon>Chitinophagales</taxon>
        <taxon>Chitinophagaceae</taxon>
        <taxon>Flavisolibacter</taxon>
    </lineage>
</organism>
<dbReference type="InterPro" id="IPR011834">
    <property type="entry name" value="Agluc_phsphrylas"/>
</dbReference>
<dbReference type="Gene3D" id="3.40.50.2000">
    <property type="entry name" value="Glycogen Phosphorylase B"/>
    <property type="match status" value="3"/>
</dbReference>
<evidence type="ECO:0000256" key="1">
    <source>
        <dbReference type="ARBA" id="ARBA00006047"/>
    </source>
</evidence>
<dbReference type="STRING" id="1121884.SAMN02745131_02575"/>